<feature type="active site" description="Charge relay system" evidence="7">
    <location>
        <position position="51"/>
    </location>
</feature>
<dbReference type="PANTHER" id="PTHR43399">
    <property type="entry name" value="SUBTILISIN-RELATED"/>
    <property type="match status" value="1"/>
</dbReference>
<keyword evidence="2 7" id="KW-0645">Protease</keyword>
<evidence type="ECO:0000313" key="11">
    <source>
        <dbReference type="EMBL" id="EQC37697.1"/>
    </source>
</evidence>
<feature type="non-terminal residue" evidence="11">
    <location>
        <position position="1"/>
    </location>
</feature>
<dbReference type="InterPro" id="IPR051048">
    <property type="entry name" value="Peptidase_S8/S53_subtilisin"/>
</dbReference>
<dbReference type="GO" id="GO:0006508">
    <property type="term" value="P:proteolysis"/>
    <property type="evidence" value="ECO:0007669"/>
    <property type="project" value="UniProtKB-KW"/>
</dbReference>
<keyword evidence="8" id="KW-0812">Transmembrane</keyword>
<comment type="catalytic activity">
    <reaction evidence="5">
        <text>Hydrolysis of proteins with broad specificity for peptide bonds, and a preference for a large uncharged residue in P1. Hydrolyzes peptide amides.</text>
        <dbReference type="EC" id="3.4.21.62"/>
    </reaction>
</comment>
<dbReference type="PROSITE" id="PS00137">
    <property type="entry name" value="SUBTILASE_HIS"/>
    <property type="match status" value="1"/>
</dbReference>
<keyword evidence="3 7" id="KW-0378">Hydrolase</keyword>
<feature type="transmembrane region" description="Helical" evidence="8">
    <location>
        <begin position="572"/>
        <end position="598"/>
    </location>
</feature>
<dbReference type="RefSeq" id="XP_008608630.1">
    <property type="nucleotide sequence ID" value="XM_008610408.1"/>
</dbReference>
<dbReference type="InterPro" id="IPR013087">
    <property type="entry name" value="Znf_C2H2_type"/>
</dbReference>
<evidence type="ECO:0000256" key="5">
    <source>
        <dbReference type="ARBA" id="ARBA00023529"/>
    </source>
</evidence>
<dbReference type="SMART" id="SM00355">
    <property type="entry name" value="ZnF_C2H2"/>
    <property type="match status" value="2"/>
</dbReference>
<dbReference type="VEuPathDB" id="FungiDB:SDRG_04726"/>
<dbReference type="AlphaFoldDB" id="T0S4N1"/>
<dbReference type="PROSITE" id="PS51892">
    <property type="entry name" value="SUBTILASE"/>
    <property type="match status" value="1"/>
</dbReference>
<dbReference type="Gene3D" id="2.60.120.380">
    <property type="match status" value="1"/>
</dbReference>
<keyword evidence="12" id="KW-1185">Reference proteome</keyword>
<dbReference type="InterPro" id="IPR023828">
    <property type="entry name" value="Peptidase_S8_Ser-AS"/>
</dbReference>
<feature type="signal peptide" evidence="9">
    <location>
        <begin position="1"/>
        <end position="20"/>
    </location>
</feature>
<feature type="domain" description="C2H2-type" evidence="10">
    <location>
        <begin position="623"/>
        <end position="646"/>
    </location>
</feature>
<dbReference type="OrthoDB" id="65407at2759"/>
<dbReference type="CDD" id="cd04842">
    <property type="entry name" value="Peptidases_S8_Kp43_protease"/>
    <property type="match status" value="1"/>
</dbReference>
<keyword evidence="9" id="KW-0732">Signal</keyword>
<evidence type="ECO:0000256" key="1">
    <source>
        <dbReference type="ARBA" id="ARBA00011073"/>
    </source>
</evidence>
<proteinExistence type="inferred from homology"/>
<dbReference type="EMBL" id="JH767143">
    <property type="protein sequence ID" value="EQC37697.1"/>
    <property type="molecule type" value="Genomic_DNA"/>
</dbReference>
<comment type="similarity">
    <text evidence="1 7">Belongs to the peptidase S8 family.</text>
</comment>
<feature type="chain" id="PRO_5004584331" description="subtilisin" evidence="9">
    <location>
        <begin position="21"/>
        <end position="698"/>
    </location>
</feature>
<feature type="domain" description="C2H2-type" evidence="10">
    <location>
        <begin position="662"/>
        <end position="685"/>
    </location>
</feature>
<evidence type="ECO:0000256" key="4">
    <source>
        <dbReference type="ARBA" id="ARBA00022825"/>
    </source>
</evidence>
<name>T0S4N1_SAPDV</name>
<sequence>MHRLALVAALAAPMAAAAAASPLTHIFDLMGISTFHRHGVTGNGSVVGVTDSGLYMAHDQFAQASSVYNRFDLKARKVVHYETFADEKDQSNEPDHACGHGTHVSGILAGNAEATYPLGVAPDARIAFLDIATDCTTLPCPSAVVLRVPTTPEALFLNQTKAGAKVISYSWGTASTGSAFITTTDDYDDRTRAIDKYLYDHPDILLVTAAGNAGGNGATSIVSPAGAKNSLTVGASLADVTTLATAASDTQPADCQDILNQDALTYYSSMGPTRDGRIKPDLVAPGRFLVSAKSFPSENATSTASTCRLEGTSQATPIVSGMATLLYSWLRDGYWVNGSPSPAFAMTSIPSSLLKALLLHSATPLVRRLPDLSATSTCDGIKKGMYLFKQYPDPRQGYGRPNVATLWPTATSPTVYFYPNHTGMVPSLSQGYVHDYSVSVSPGGHLRVTIVWTDPPQTSAPLGTSLLTNDLDLSVLLPGTNKVVFPLSTNGQRRDSVNNIEMIDASYETLAGLATRSASASGPLVVTVRVTGALQVSAQDYSIVSTSPLGAATLGSAPPLPKPSSDERASGVGSWVIIVGVVGGVLLLLLASFACIVLSRRQRNETGEYEALQTTVRNMFSRHVCPYCRFSTKDPVLLLAHVESAHAPTVAESREILETQRTACPHCHFKSFDAVALVHHVQALHTFDDATSPTSTLH</sequence>
<organism evidence="11 12">
    <name type="scientific">Saprolegnia diclina (strain VS20)</name>
    <dbReference type="NCBI Taxonomy" id="1156394"/>
    <lineage>
        <taxon>Eukaryota</taxon>
        <taxon>Sar</taxon>
        <taxon>Stramenopiles</taxon>
        <taxon>Oomycota</taxon>
        <taxon>Saprolegniomycetes</taxon>
        <taxon>Saprolegniales</taxon>
        <taxon>Saprolegniaceae</taxon>
        <taxon>Saprolegnia</taxon>
    </lineage>
</organism>
<feature type="active site" description="Charge relay system" evidence="7">
    <location>
        <position position="100"/>
    </location>
</feature>
<evidence type="ECO:0000256" key="9">
    <source>
        <dbReference type="SAM" id="SignalP"/>
    </source>
</evidence>
<evidence type="ECO:0000256" key="2">
    <source>
        <dbReference type="ARBA" id="ARBA00022670"/>
    </source>
</evidence>
<feature type="active site" description="Charge relay system" evidence="7">
    <location>
        <position position="313"/>
    </location>
</feature>
<dbReference type="PANTHER" id="PTHR43399:SF4">
    <property type="entry name" value="CELL WALL-ASSOCIATED PROTEASE"/>
    <property type="match status" value="1"/>
</dbReference>
<dbReference type="EC" id="3.4.21.62" evidence="6"/>
<evidence type="ECO:0000259" key="10">
    <source>
        <dbReference type="SMART" id="SM00355"/>
    </source>
</evidence>
<dbReference type="InParanoid" id="T0S4N1"/>
<dbReference type="GeneID" id="19945453"/>
<dbReference type="OMA" id="DIATDCT"/>
<dbReference type="Gene3D" id="3.40.50.200">
    <property type="entry name" value="Peptidase S8/S53 domain"/>
    <property type="match status" value="1"/>
</dbReference>
<dbReference type="PROSITE" id="PS00138">
    <property type="entry name" value="SUBTILASE_SER"/>
    <property type="match status" value="1"/>
</dbReference>
<dbReference type="InterPro" id="IPR036852">
    <property type="entry name" value="Peptidase_S8/S53_dom_sf"/>
</dbReference>
<dbReference type="STRING" id="1156394.T0S4N1"/>
<reference evidence="11 12" key="1">
    <citation type="submission" date="2012-04" db="EMBL/GenBank/DDBJ databases">
        <title>The Genome Sequence of Saprolegnia declina VS20.</title>
        <authorList>
            <consortium name="The Broad Institute Genome Sequencing Platform"/>
            <person name="Russ C."/>
            <person name="Nusbaum C."/>
            <person name="Tyler B."/>
            <person name="van West P."/>
            <person name="Dieguez-Uribeondo J."/>
            <person name="de Bruijn I."/>
            <person name="Tripathy S."/>
            <person name="Jiang R."/>
            <person name="Young S.K."/>
            <person name="Zeng Q."/>
            <person name="Gargeya S."/>
            <person name="Fitzgerald M."/>
            <person name="Haas B."/>
            <person name="Abouelleil A."/>
            <person name="Alvarado L."/>
            <person name="Arachchi H.M."/>
            <person name="Berlin A."/>
            <person name="Chapman S.B."/>
            <person name="Goldberg J."/>
            <person name="Griggs A."/>
            <person name="Gujja S."/>
            <person name="Hansen M."/>
            <person name="Howarth C."/>
            <person name="Imamovic A."/>
            <person name="Larimer J."/>
            <person name="McCowen C."/>
            <person name="Montmayeur A."/>
            <person name="Murphy C."/>
            <person name="Neiman D."/>
            <person name="Pearson M."/>
            <person name="Priest M."/>
            <person name="Roberts A."/>
            <person name="Saif S."/>
            <person name="Shea T."/>
            <person name="Sisk P."/>
            <person name="Sykes S."/>
            <person name="Wortman J."/>
            <person name="Nusbaum C."/>
            <person name="Birren B."/>
        </authorList>
    </citation>
    <scope>NUCLEOTIDE SEQUENCE [LARGE SCALE GENOMIC DNA]</scope>
    <source>
        <strain evidence="11 12">VS20</strain>
    </source>
</reference>
<dbReference type="GO" id="GO:0004252">
    <property type="term" value="F:serine-type endopeptidase activity"/>
    <property type="evidence" value="ECO:0007669"/>
    <property type="project" value="UniProtKB-UniRule"/>
</dbReference>
<evidence type="ECO:0000256" key="7">
    <source>
        <dbReference type="PROSITE-ProRule" id="PRU01240"/>
    </source>
</evidence>
<dbReference type="Pfam" id="PF00082">
    <property type="entry name" value="Peptidase_S8"/>
    <property type="match status" value="1"/>
</dbReference>
<keyword evidence="8" id="KW-1133">Transmembrane helix</keyword>
<keyword evidence="8" id="KW-0472">Membrane</keyword>
<evidence type="ECO:0000313" key="12">
    <source>
        <dbReference type="Proteomes" id="UP000030762"/>
    </source>
</evidence>
<keyword evidence="4 7" id="KW-0720">Serine protease</keyword>
<dbReference type="PRINTS" id="PR00723">
    <property type="entry name" value="SUBTILISIN"/>
</dbReference>
<gene>
    <name evidence="11" type="ORF">SDRG_04726</name>
</gene>
<dbReference type="InterPro" id="IPR034058">
    <property type="entry name" value="TagA/B/C/D_pept_dom"/>
</dbReference>
<dbReference type="Proteomes" id="UP000030762">
    <property type="component" value="Unassembled WGS sequence"/>
</dbReference>
<dbReference type="InterPro" id="IPR000209">
    <property type="entry name" value="Peptidase_S8/S53_dom"/>
</dbReference>
<dbReference type="InterPro" id="IPR015500">
    <property type="entry name" value="Peptidase_S8_subtilisin-rel"/>
</dbReference>
<evidence type="ECO:0000256" key="8">
    <source>
        <dbReference type="SAM" id="Phobius"/>
    </source>
</evidence>
<evidence type="ECO:0000256" key="6">
    <source>
        <dbReference type="ARBA" id="ARBA00023619"/>
    </source>
</evidence>
<dbReference type="Gene3D" id="3.30.160.60">
    <property type="entry name" value="Classic Zinc Finger"/>
    <property type="match status" value="1"/>
</dbReference>
<dbReference type="InterPro" id="IPR022398">
    <property type="entry name" value="Peptidase_S8_His-AS"/>
</dbReference>
<dbReference type="SUPFAM" id="SSF52743">
    <property type="entry name" value="Subtilisin-like"/>
    <property type="match status" value="1"/>
</dbReference>
<protein>
    <recommendedName>
        <fullName evidence="6">subtilisin</fullName>
        <ecNumber evidence="6">3.4.21.62</ecNumber>
    </recommendedName>
</protein>
<evidence type="ECO:0000256" key="3">
    <source>
        <dbReference type="ARBA" id="ARBA00022801"/>
    </source>
</evidence>
<accession>T0S4N1</accession>